<dbReference type="Pfam" id="PF02518">
    <property type="entry name" value="HATPase_c"/>
    <property type="match status" value="1"/>
</dbReference>
<proteinExistence type="predicted"/>
<accession>A0A1W1UZQ3</accession>
<dbReference type="AlphaFoldDB" id="A0A1W1UZQ3"/>
<feature type="domain" description="Histidine kinase/HSP90-like ATPase" evidence="6">
    <location>
        <begin position="6"/>
        <end position="54"/>
    </location>
</feature>
<dbReference type="GO" id="GO:0004673">
    <property type="term" value="F:protein histidine kinase activity"/>
    <property type="evidence" value="ECO:0007669"/>
    <property type="project" value="UniProtKB-EC"/>
</dbReference>
<dbReference type="Gene3D" id="3.30.565.10">
    <property type="entry name" value="Histidine kinase-like ATPase, C-terminal domain"/>
    <property type="match status" value="1"/>
</dbReference>
<keyword evidence="4" id="KW-0808">Transferase</keyword>
<dbReference type="InterPro" id="IPR004358">
    <property type="entry name" value="Sig_transdc_His_kin-like_C"/>
</dbReference>
<keyword evidence="5 7" id="KW-0418">Kinase</keyword>
<organism evidence="7 8">
    <name type="scientific">Hymenobacter roseosalivarius DSM 11622</name>
    <dbReference type="NCBI Taxonomy" id="645990"/>
    <lineage>
        <taxon>Bacteria</taxon>
        <taxon>Pseudomonadati</taxon>
        <taxon>Bacteroidota</taxon>
        <taxon>Cytophagia</taxon>
        <taxon>Cytophagales</taxon>
        <taxon>Hymenobacteraceae</taxon>
        <taxon>Hymenobacter</taxon>
    </lineage>
</organism>
<dbReference type="InterPro" id="IPR003594">
    <property type="entry name" value="HATPase_dom"/>
</dbReference>
<dbReference type="Proteomes" id="UP000192266">
    <property type="component" value="Unassembled WGS sequence"/>
</dbReference>
<evidence type="ECO:0000313" key="8">
    <source>
        <dbReference type="Proteomes" id="UP000192266"/>
    </source>
</evidence>
<keyword evidence="8" id="KW-1185">Reference proteome</keyword>
<comment type="catalytic activity">
    <reaction evidence="1">
        <text>ATP + protein L-histidine = ADP + protein N-phospho-L-histidine.</text>
        <dbReference type="EC" id="2.7.13.3"/>
    </reaction>
</comment>
<dbReference type="EMBL" id="FWWW01000046">
    <property type="protein sequence ID" value="SMB86194.1"/>
    <property type="molecule type" value="Genomic_DNA"/>
</dbReference>
<evidence type="ECO:0000313" key="7">
    <source>
        <dbReference type="EMBL" id="SMB86194.1"/>
    </source>
</evidence>
<dbReference type="EC" id="2.7.13.3" evidence="2"/>
<evidence type="ECO:0000256" key="3">
    <source>
        <dbReference type="ARBA" id="ARBA00022553"/>
    </source>
</evidence>
<evidence type="ECO:0000256" key="5">
    <source>
        <dbReference type="ARBA" id="ARBA00022777"/>
    </source>
</evidence>
<dbReference type="InterPro" id="IPR036890">
    <property type="entry name" value="HATPase_C_sf"/>
</dbReference>
<evidence type="ECO:0000256" key="2">
    <source>
        <dbReference type="ARBA" id="ARBA00012438"/>
    </source>
</evidence>
<dbReference type="STRING" id="645990.SAMN00120144_2381"/>
<dbReference type="PRINTS" id="PR00344">
    <property type="entry name" value="BCTRLSENSOR"/>
</dbReference>
<reference evidence="7" key="1">
    <citation type="submission" date="2017-04" db="EMBL/GenBank/DDBJ databases">
        <authorList>
            <person name="Afonso C.L."/>
            <person name="Miller P.J."/>
            <person name="Scott M.A."/>
            <person name="Spackman E."/>
            <person name="Goraichik I."/>
            <person name="Dimitrov K.M."/>
            <person name="Suarez D.L."/>
            <person name="Swayne D.E."/>
        </authorList>
    </citation>
    <scope>NUCLEOTIDE SEQUENCE [LARGE SCALE GENOMIC DNA]</scope>
    <source>
        <strain evidence="7">DSM 11622</strain>
    </source>
</reference>
<evidence type="ECO:0000256" key="4">
    <source>
        <dbReference type="ARBA" id="ARBA00022679"/>
    </source>
</evidence>
<evidence type="ECO:0000259" key="6">
    <source>
        <dbReference type="Pfam" id="PF02518"/>
    </source>
</evidence>
<sequence length="56" mass="6347">MREGQLFVMFQRYHTHVEGSGIGLYIVKKIIDNAGGKIEVESQLGVGSTFHVYFRC</sequence>
<dbReference type="PANTHER" id="PTHR43304:SF1">
    <property type="entry name" value="PAC DOMAIN-CONTAINING PROTEIN"/>
    <property type="match status" value="1"/>
</dbReference>
<keyword evidence="3" id="KW-0597">Phosphoprotein</keyword>
<name>A0A1W1UZQ3_9BACT</name>
<evidence type="ECO:0000256" key="1">
    <source>
        <dbReference type="ARBA" id="ARBA00000085"/>
    </source>
</evidence>
<dbReference type="RefSeq" id="WP_084443895.1">
    <property type="nucleotide sequence ID" value="NZ_FWWW01000046.1"/>
</dbReference>
<dbReference type="InterPro" id="IPR052162">
    <property type="entry name" value="Sensor_kinase/Photoreceptor"/>
</dbReference>
<dbReference type="PANTHER" id="PTHR43304">
    <property type="entry name" value="PHYTOCHROME-LIKE PROTEIN CPH1"/>
    <property type="match status" value="1"/>
</dbReference>
<protein>
    <recommendedName>
        <fullName evidence="2">histidine kinase</fullName>
        <ecNumber evidence="2">2.7.13.3</ecNumber>
    </recommendedName>
</protein>
<dbReference type="SUPFAM" id="SSF55874">
    <property type="entry name" value="ATPase domain of HSP90 chaperone/DNA topoisomerase II/histidine kinase"/>
    <property type="match status" value="1"/>
</dbReference>
<gene>
    <name evidence="7" type="ORF">SAMN00120144_2381</name>
</gene>